<keyword evidence="3" id="KW-1185">Reference proteome</keyword>
<accession>A0A2G5TXC1</accession>
<evidence type="ECO:0000313" key="3">
    <source>
        <dbReference type="Proteomes" id="UP000230233"/>
    </source>
</evidence>
<reference evidence="3" key="1">
    <citation type="submission" date="2017-10" db="EMBL/GenBank/DDBJ databases">
        <title>Rapid genome shrinkage in a self-fertile nematode reveals novel sperm competition proteins.</title>
        <authorList>
            <person name="Yin D."/>
            <person name="Schwarz E.M."/>
            <person name="Thomas C.G."/>
            <person name="Felde R.L."/>
            <person name="Korf I.F."/>
            <person name="Cutter A.D."/>
            <person name="Schartner C.M."/>
            <person name="Ralston E.J."/>
            <person name="Meyer B.J."/>
            <person name="Haag E.S."/>
        </authorList>
    </citation>
    <scope>NUCLEOTIDE SEQUENCE [LARGE SCALE GENOMIC DNA]</scope>
    <source>
        <strain evidence="3">JU1422</strain>
    </source>
</reference>
<sequence length="412" mass="47497">MVPSGEKREEEFGDLNIENGFLSNGQCDIDTMVLREGSTDDKADESVCMDIKEESAEGNVEDSRVVLCSGDQKSDEFQRFCTTSTHDDIKDFKEVGLVTEAKQSNETCMRGEINQGSSNVKVYQSQENVQNKEIGFQNVIEKFDILENPRRDPKKQSYERSTVSTIIFEDQRTVSEIIVETDSESSKEKEESNVQDKKANDFRKSQGPPMRLLSKSSNLDLYENVEWVLWGRDKPNKDVPIFTSGKSPPLEKRDPKKAGEGACGFGFQTETSRRIQEELWPPKDPPQLCQANDSRDSQVNSDQVQTLLHQEFRPRKDPPQQQMSQSKDTSHFQDQVKTCLHHEFRPRKDPPRMHPDNTRGYEFQPEPFEVHLHHEFRPRKDPPCREHHHHNISSNHYGSITDSWSNFVIDVH</sequence>
<proteinExistence type="predicted"/>
<feature type="region of interest" description="Disordered" evidence="1">
    <location>
        <begin position="178"/>
        <end position="215"/>
    </location>
</feature>
<gene>
    <name evidence="2" type="primary">Cnig_chr_IV.g12472</name>
    <name evidence="2" type="ORF">B9Z55_012472</name>
</gene>
<protein>
    <submittedName>
        <fullName evidence="2">Uncharacterized protein</fullName>
    </submittedName>
</protein>
<feature type="compositionally biased region" description="Basic and acidic residues" evidence="1">
    <location>
        <begin position="249"/>
        <end position="259"/>
    </location>
</feature>
<feature type="compositionally biased region" description="Basic and acidic residues" evidence="1">
    <location>
        <begin position="184"/>
        <end position="204"/>
    </location>
</feature>
<dbReference type="Proteomes" id="UP000230233">
    <property type="component" value="Chromosome IV"/>
</dbReference>
<dbReference type="EMBL" id="PDUG01000004">
    <property type="protein sequence ID" value="PIC31950.1"/>
    <property type="molecule type" value="Genomic_DNA"/>
</dbReference>
<organism evidence="2 3">
    <name type="scientific">Caenorhabditis nigoni</name>
    <dbReference type="NCBI Taxonomy" id="1611254"/>
    <lineage>
        <taxon>Eukaryota</taxon>
        <taxon>Metazoa</taxon>
        <taxon>Ecdysozoa</taxon>
        <taxon>Nematoda</taxon>
        <taxon>Chromadorea</taxon>
        <taxon>Rhabditida</taxon>
        <taxon>Rhabditina</taxon>
        <taxon>Rhabditomorpha</taxon>
        <taxon>Rhabditoidea</taxon>
        <taxon>Rhabditidae</taxon>
        <taxon>Peloderinae</taxon>
        <taxon>Caenorhabditis</taxon>
    </lineage>
</organism>
<feature type="compositionally biased region" description="Polar residues" evidence="1">
    <location>
        <begin position="289"/>
        <end position="308"/>
    </location>
</feature>
<name>A0A2G5TXC1_9PELO</name>
<feature type="region of interest" description="Disordered" evidence="1">
    <location>
        <begin position="234"/>
        <end position="335"/>
    </location>
</feature>
<dbReference type="AlphaFoldDB" id="A0A2G5TXC1"/>
<feature type="compositionally biased region" description="Basic and acidic residues" evidence="1">
    <location>
        <begin position="271"/>
        <end position="281"/>
    </location>
</feature>
<evidence type="ECO:0000256" key="1">
    <source>
        <dbReference type="SAM" id="MobiDB-lite"/>
    </source>
</evidence>
<comment type="caution">
    <text evidence="2">The sequence shown here is derived from an EMBL/GenBank/DDBJ whole genome shotgun (WGS) entry which is preliminary data.</text>
</comment>
<feature type="compositionally biased region" description="Polar residues" evidence="1">
    <location>
        <begin position="319"/>
        <end position="335"/>
    </location>
</feature>
<evidence type="ECO:0000313" key="2">
    <source>
        <dbReference type="EMBL" id="PIC31950.1"/>
    </source>
</evidence>